<dbReference type="InterPro" id="IPR001128">
    <property type="entry name" value="Cyt_P450"/>
</dbReference>
<dbReference type="Pfam" id="PF00067">
    <property type="entry name" value="p450"/>
    <property type="match status" value="2"/>
</dbReference>
<dbReference type="GO" id="GO:0020037">
    <property type="term" value="F:heme binding"/>
    <property type="evidence" value="ECO:0007669"/>
    <property type="project" value="InterPro"/>
</dbReference>
<keyword evidence="1" id="KW-0812">Transmembrane</keyword>
<protein>
    <submittedName>
        <fullName evidence="2">Cytochrome P450</fullName>
    </submittedName>
</protein>
<evidence type="ECO:0000313" key="3">
    <source>
        <dbReference type="Proteomes" id="UP001370490"/>
    </source>
</evidence>
<dbReference type="AlphaFoldDB" id="A0AAN8WF60"/>
<reference evidence="2 3" key="1">
    <citation type="submission" date="2023-12" db="EMBL/GenBank/DDBJ databases">
        <title>A high-quality genome assembly for Dillenia turbinata (Dilleniales).</title>
        <authorList>
            <person name="Chanderbali A."/>
        </authorList>
    </citation>
    <scope>NUCLEOTIDE SEQUENCE [LARGE SCALE GENOMIC DNA]</scope>
    <source>
        <strain evidence="2">LSX21</strain>
        <tissue evidence="2">Leaf</tissue>
    </source>
</reference>
<dbReference type="PANTHER" id="PTHR47951">
    <property type="entry name" value="OS08G0547900 PROTEIN"/>
    <property type="match status" value="1"/>
</dbReference>
<name>A0AAN8WF60_9MAGN</name>
<proteinExistence type="predicted"/>
<feature type="transmembrane region" description="Helical" evidence="1">
    <location>
        <begin position="20"/>
        <end position="39"/>
    </location>
</feature>
<dbReference type="InterPro" id="IPR002401">
    <property type="entry name" value="Cyt_P450_E_grp-I"/>
</dbReference>
<dbReference type="PANTHER" id="PTHR47951:SF3">
    <property type="entry name" value="CYTOCHROME P450, FAMILY 706, SUBFAMILY A, POLYPEPTIDE 4"/>
    <property type="match status" value="1"/>
</dbReference>
<organism evidence="2 3">
    <name type="scientific">Dillenia turbinata</name>
    <dbReference type="NCBI Taxonomy" id="194707"/>
    <lineage>
        <taxon>Eukaryota</taxon>
        <taxon>Viridiplantae</taxon>
        <taxon>Streptophyta</taxon>
        <taxon>Embryophyta</taxon>
        <taxon>Tracheophyta</taxon>
        <taxon>Spermatophyta</taxon>
        <taxon>Magnoliopsida</taxon>
        <taxon>eudicotyledons</taxon>
        <taxon>Gunneridae</taxon>
        <taxon>Pentapetalae</taxon>
        <taxon>Dilleniales</taxon>
        <taxon>Dilleniaceae</taxon>
        <taxon>Dillenia</taxon>
    </lineage>
</organism>
<dbReference type="PRINTS" id="PR00463">
    <property type="entry name" value="EP450I"/>
</dbReference>
<dbReference type="GO" id="GO:0004497">
    <property type="term" value="F:monooxygenase activity"/>
    <property type="evidence" value="ECO:0007669"/>
    <property type="project" value="InterPro"/>
</dbReference>
<evidence type="ECO:0000313" key="2">
    <source>
        <dbReference type="EMBL" id="KAK6947631.1"/>
    </source>
</evidence>
<dbReference type="SUPFAM" id="SSF48264">
    <property type="entry name" value="Cytochrome P450"/>
    <property type="match status" value="2"/>
</dbReference>
<dbReference type="EMBL" id="JBAMMX010000001">
    <property type="protein sequence ID" value="KAK6947631.1"/>
    <property type="molecule type" value="Genomic_DNA"/>
</dbReference>
<evidence type="ECO:0000256" key="1">
    <source>
        <dbReference type="SAM" id="Phobius"/>
    </source>
</evidence>
<sequence>MVLDTIISGARSISQDQPLLITISLVVLVIFSFFIFNSFKQKARNPMPPSPFGLPLVGHLPFLDPELHSYFAQLARTHGPILKLQLGRKIGVVISSPSLAREVFKDNDVIFANRDVPAAGTALAYGGRDILWNPYGPEWRMLRKVCVREMLSNATLDAVYSLRSREIRGTIGYIYSQAGSPVNIGEQVFLTVLNVITSMLWGGTVKGEERATLGSDFRKVINEMTNLLGVPNISDFYPGLARFDLQGVVKKMRVLFQRFDEMFDEIIKQREKMEGGDENKDFLRFLLQLKDESDAKTPLTMTHVKALLMKSQMPKMGIPGISSFASSPIISKLPEGEKMDLSEAFGITTKKKAPLIAPIVGRLPFLDQESTPTLRNWANPRPHPQASTRPKIGTLITPSLAKSVLNVLILANRGMPMVTTTTKCGGMDILWIPYRPEGRMKYGFSLEAEVQHKICRQWLWWWETTSNKKEELTRGILTVSLSVASLLWLLWILKKLGKEKANLPPGPRGLPLLGYLPFLGTELHHSFTELAHSFGPIYKLWLGKKLCIVLSSPALAKEVSRDLGLTFANRDTHIAALVGTYGGLDIAWSPYGPYWRNIRKIFVREMLSNKSLEECYALRTSEVRKAIRNVYDKYGTPVEIGELVFDTEMNVIMNLIWGANLDREKNEGIRTELRQLVTSYVDLVGKPNVSDFFPALARFDLQGVEREMKQCVASIEQVLNSIIDAHQMKKVATKSEDTFKNKDSKDFFQLLLELKDEEHGKAALNMTEIKALLMLPRAELKPKPSAHEFGIFSGVMQPEAALFCGGSSTSSKLATVALETTLYPTGLPTRVFFDGHYYKDNSIVLAA</sequence>
<gene>
    <name evidence="2" type="ORF">RJ641_001104</name>
</gene>
<dbReference type="InterPro" id="IPR036396">
    <property type="entry name" value="Cyt_P450_sf"/>
</dbReference>
<dbReference type="Gene3D" id="1.10.630.10">
    <property type="entry name" value="Cytochrome P450"/>
    <property type="match status" value="2"/>
</dbReference>
<dbReference type="Proteomes" id="UP001370490">
    <property type="component" value="Unassembled WGS sequence"/>
</dbReference>
<keyword evidence="1" id="KW-0472">Membrane</keyword>
<keyword evidence="1" id="KW-1133">Transmembrane helix</keyword>
<comment type="caution">
    <text evidence="2">The sequence shown here is derived from an EMBL/GenBank/DDBJ whole genome shotgun (WGS) entry which is preliminary data.</text>
</comment>
<dbReference type="GO" id="GO:0005506">
    <property type="term" value="F:iron ion binding"/>
    <property type="evidence" value="ECO:0007669"/>
    <property type="project" value="InterPro"/>
</dbReference>
<dbReference type="GO" id="GO:0016705">
    <property type="term" value="F:oxidoreductase activity, acting on paired donors, with incorporation or reduction of molecular oxygen"/>
    <property type="evidence" value="ECO:0007669"/>
    <property type="project" value="InterPro"/>
</dbReference>
<keyword evidence="3" id="KW-1185">Reference proteome</keyword>
<accession>A0AAN8WF60</accession>